<dbReference type="SUPFAM" id="SSF46689">
    <property type="entry name" value="Homeodomain-like"/>
    <property type="match status" value="1"/>
</dbReference>
<dbReference type="PROSITE" id="PS50090">
    <property type="entry name" value="MYB_LIKE"/>
    <property type="match status" value="1"/>
</dbReference>
<organism evidence="3">
    <name type="scientific">Kwoniella dejecticola CBS 10117</name>
    <dbReference type="NCBI Taxonomy" id="1296121"/>
    <lineage>
        <taxon>Eukaryota</taxon>
        <taxon>Fungi</taxon>
        <taxon>Dikarya</taxon>
        <taxon>Basidiomycota</taxon>
        <taxon>Agaricomycotina</taxon>
        <taxon>Tremellomycetes</taxon>
        <taxon>Tremellales</taxon>
        <taxon>Cryptococcaceae</taxon>
        <taxon>Kwoniella</taxon>
    </lineage>
</organism>
<evidence type="ECO:0000313" key="3">
    <source>
        <dbReference type="EMBL" id="OBR88290.1"/>
    </source>
</evidence>
<feature type="region of interest" description="Disordered" evidence="1">
    <location>
        <begin position="1"/>
        <end position="74"/>
    </location>
</feature>
<evidence type="ECO:0000256" key="1">
    <source>
        <dbReference type="SAM" id="MobiDB-lite"/>
    </source>
</evidence>
<sequence length="130" mass="14349">MPTHNSIKRSLSSSPLPSADFPADMKPLVSSPVTPKKIKGNKTIKAETPNRSSPDSTPQKAKTNGSGFSPASEGWTARDRLELFEAIVGNVDIKWNEVSLKMSSDFSPKQCRDQWHRNVGKKLRKALSEE</sequence>
<reference evidence="4" key="2">
    <citation type="submission" date="2013-07" db="EMBL/GenBank/DDBJ databases">
        <authorList>
            <consortium name="The Broad Institute Genome Sequencing Platform"/>
            <person name="Cuomo C."/>
            <person name="Litvintseva A."/>
            <person name="Chen Y."/>
            <person name="Heitman J."/>
            <person name="Sun S."/>
            <person name="Springer D."/>
            <person name="Dromer F."/>
            <person name="Young S.K."/>
            <person name="Zeng Q."/>
            <person name="Gargeya S."/>
            <person name="Fitzgerald M."/>
            <person name="Abouelleil A."/>
            <person name="Alvarado L."/>
            <person name="Berlin A.M."/>
            <person name="Chapman S.B."/>
            <person name="Dewar J."/>
            <person name="Goldberg J."/>
            <person name="Griggs A."/>
            <person name="Gujja S."/>
            <person name="Hansen M."/>
            <person name="Howarth C."/>
            <person name="Imamovic A."/>
            <person name="Larimer J."/>
            <person name="McCowan C."/>
            <person name="Murphy C."/>
            <person name="Pearson M."/>
            <person name="Priest M."/>
            <person name="Roberts A."/>
            <person name="Saif S."/>
            <person name="Shea T."/>
            <person name="Sykes S."/>
            <person name="Wortman J."/>
            <person name="Nusbaum C."/>
            <person name="Birren B."/>
        </authorList>
    </citation>
    <scope>NUCLEOTIDE SEQUENCE</scope>
    <source>
        <strain evidence="4">CBS 10117</strain>
    </source>
</reference>
<gene>
    <name evidence="3" type="ORF">I303_00101</name>
    <name evidence="4" type="ORF">I303_100101</name>
</gene>
<dbReference type="OrthoDB" id="2564657at2759"/>
<dbReference type="CDD" id="cd00167">
    <property type="entry name" value="SANT"/>
    <property type="match status" value="1"/>
</dbReference>
<evidence type="ECO:0000313" key="4">
    <source>
        <dbReference type="EMBL" id="WWC57569.1"/>
    </source>
</evidence>
<keyword evidence="5" id="KW-1185">Reference proteome</keyword>
<dbReference type="Gene3D" id="1.10.10.60">
    <property type="entry name" value="Homeodomain-like"/>
    <property type="match status" value="1"/>
</dbReference>
<feature type="domain" description="Myb-like" evidence="2">
    <location>
        <begin position="75"/>
        <end position="119"/>
    </location>
</feature>
<reference evidence="4" key="3">
    <citation type="submission" date="2024-02" db="EMBL/GenBank/DDBJ databases">
        <title>Comparative genomics of Cryptococcus and Kwoniella reveals pathogenesis evolution and contrasting modes of karyotype evolution via chromosome fusion or intercentromeric recombination.</title>
        <authorList>
            <person name="Coelho M.A."/>
            <person name="David-Palma M."/>
            <person name="Shea T."/>
            <person name="Bowers K."/>
            <person name="McGinley-Smith S."/>
            <person name="Mohammad A.W."/>
            <person name="Gnirke A."/>
            <person name="Yurkov A.M."/>
            <person name="Nowrousian M."/>
            <person name="Sun S."/>
            <person name="Cuomo C.A."/>
            <person name="Heitman J."/>
        </authorList>
    </citation>
    <scope>NUCLEOTIDE SEQUENCE</scope>
    <source>
        <strain evidence="4">CBS 10117</strain>
    </source>
</reference>
<dbReference type="KEGG" id="kdj:28963800"/>
<dbReference type="InterPro" id="IPR001005">
    <property type="entry name" value="SANT/Myb"/>
</dbReference>
<protein>
    <recommendedName>
        <fullName evidence="2">Myb-like domain-containing protein</fullName>
    </recommendedName>
</protein>
<dbReference type="GeneID" id="28963800"/>
<dbReference type="AlphaFoldDB" id="A0A1A6AE01"/>
<dbReference type="VEuPathDB" id="FungiDB:I303_00101"/>
<dbReference type="Proteomes" id="UP000078595">
    <property type="component" value="Chromosome 1"/>
</dbReference>
<reference evidence="3" key="1">
    <citation type="submission" date="2013-07" db="EMBL/GenBank/DDBJ databases">
        <title>The Genome Sequence of Cryptococcus dejecticola CBS10117.</title>
        <authorList>
            <consortium name="The Broad Institute Genome Sequencing Platform"/>
            <person name="Cuomo C."/>
            <person name="Litvintseva A."/>
            <person name="Chen Y."/>
            <person name="Heitman J."/>
            <person name="Sun S."/>
            <person name="Springer D."/>
            <person name="Dromer F."/>
            <person name="Young S.K."/>
            <person name="Zeng Q."/>
            <person name="Gargeya S."/>
            <person name="Fitzgerald M."/>
            <person name="Abouelleil A."/>
            <person name="Alvarado L."/>
            <person name="Berlin A.M."/>
            <person name="Chapman S.B."/>
            <person name="Dewar J."/>
            <person name="Goldberg J."/>
            <person name="Griggs A."/>
            <person name="Gujja S."/>
            <person name="Hansen M."/>
            <person name="Howarth C."/>
            <person name="Imamovic A."/>
            <person name="Larimer J."/>
            <person name="McCowan C."/>
            <person name="Murphy C."/>
            <person name="Pearson M."/>
            <person name="Priest M."/>
            <person name="Roberts A."/>
            <person name="Saif S."/>
            <person name="Shea T."/>
            <person name="Sykes S."/>
            <person name="Wortman J."/>
            <person name="Nusbaum C."/>
            <person name="Birren B."/>
        </authorList>
    </citation>
    <scope>NUCLEOTIDE SEQUENCE [LARGE SCALE GENOMIC DNA]</scope>
    <source>
        <strain evidence="3">CBS 10117</strain>
    </source>
</reference>
<evidence type="ECO:0000313" key="5">
    <source>
        <dbReference type="Proteomes" id="UP000078595"/>
    </source>
</evidence>
<dbReference type="EMBL" id="CP144530">
    <property type="protein sequence ID" value="WWC57569.1"/>
    <property type="molecule type" value="Genomic_DNA"/>
</dbReference>
<proteinExistence type="predicted"/>
<accession>A0A1A6AE01</accession>
<dbReference type="EMBL" id="KI894027">
    <property type="protein sequence ID" value="OBR88290.1"/>
    <property type="molecule type" value="Genomic_DNA"/>
</dbReference>
<evidence type="ECO:0000259" key="2">
    <source>
        <dbReference type="PROSITE" id="PS50090"/>
    </source>
</evidence>
<feature type="compositionally biased region" description="Polar residues" evidence="1">
    <location>
        <begin position="1"/>
        <end position="16"/>
    </location>
</feature>
<dbReference type="InterPro" id="IPR009057">
    <property type="entry name" value="Homeodomain-like_sf"/>
</dbReference>
<dbReference type="RefSeq" id="XP_018266132.1">
    <property type="nucleotide sequence ID" value="XM_018403478.1"/>
</dbReference>
<feature type="compositionally biased region" description="Polar residues" evidence="1">
    <location>
        <begin position="49"/>
        <end position="69"/>
    </location>
</feature>
<name>A0A1A6AE01_9TREE</name>